<dbReference type="AlphaFoldDB" id="A0A4Z0D3E9"/>
<evidence type="ECO:0000313" key="2">
    <source>
        <dbReference type="EMBL" id="TFZ39878.1"/>
    </source>
</evidence>
<dbReference type="PRINTS" id="PR00111">
    <property type="entry name" value="ABHYDROLASE"/>
</dbReference>
<dbReference type="Proteomes" id="UP000298381">
    <property type="component" value="Unassembled WGS sequence"/>
</dbReference>
<dbReference type="Pfam" id="PF00561">
    <property type="entry name" value="Abhydrolase_1"/>
    <property type="match status" value="1"/>
</dbReference>
<keyword evidence="3" id="KW-1185">Reference proteome</keyword>
<evidence type="ECO:0000313" key="3">
    <source>
        <dbReference type="Proteomes" id="UP000298381"/>
    </source>
</evidence>
<dbReference type="PANTHER" id="PTHR43798">
    <property type="entry name" value="MONOACYLGLYCEROL LIPASE"/>
    <property type="match status" value="1"/>
</dbReference>
<gene>
    <name evidence="2" type="ORF">E4100_06340</name>
</gene>
<protein>
    <submittedName>
        <fullName evidence="2">Alpha/beta hydrolase</fullName>
    </submittedName>
</protein>
<proteinExistence type="predicted"/>
<keyword evidence="2" id="KW-0378">Hydrolase</keyword>
<reference evidence="2 3" key="1">
    <citation type="submission" date="2019-03" db="EMBL/GenBank/DDBJ databases">
        <title>Draft genome sequence data and analysis of a Fermenting Bacterium, Soehngenia longevitae strain 1933PT, isolated from petroleum reservoir in Azerbaijan.</title>
        <authorList>
            <person name="Grouzdev D.S."/>
            <person name="Bidzhieva S.K."/>
            <person name="Sokolova D.S."/>
            <person name="Tourova T.P."/>
            <person name="Poltaraus A.B."/>
            <person name="Nazina T.N."/>
        </authorList>
    </citation>
    <scope>NUCLEOTIDE SEQUENCE [LARGE SCALE GENOMIC DNA]</scope>
    <source>
        <strain evidence="2 3">1933P</strain>
    </source>
</reference>
<accession>A0A4Z0D3E9</accession>
<dbReference type="SUPFAM" id="SSF53474">
    <property type="entry name" value="alpha/beta-Hydrolases"/>
    <property type="match status" value="1"/>
</dbReference>
<dbReference type="InterPro" id="IPR029058">
    <property type="entry name" value="AB_hydrolase_fold"/>
</dbReference>
<feature type="domain" description="AB hydrolase-1" evidence="1">
    <location>
        <begin position="24"/>
        <end position="280"/>
    </location>
</feature>
<dbReference type="EMBL" id="SRIB01000008">
    <property type="protein sequence ID" value="TFZ39878.1"/>
    <property type="molecule type" value="Genomic_DNA"/>
</dbReference>
<dbReference type="RefSeq" id="WP_135271194.1">
    <property type="nucleotide sequence ID" value="NZ_SRIB01000008.1"/>
</dbReference>
<evidence type="ECO:0000259" key="1">
    <source>
        <dbReference type="Pfam" id="PF00561"/>
    </source>
</evidence>
<comment type="caution">
    <text evidence="2">The sequence shown here is derived from an EMBL/GenBank/DDBJ whole genome shotgun (WGS) entry which is preliminary data.</text>
</comment>
<dbReference type="Gene3D" id="3.40.50.1820">
    <property type="entry name" value="alpha/beta hydrolase"/>
    <property type="match status" value="1"/>
</dbReference>
<dbReference type="GO" id="GO:0016787">
    <property type="term" value="F:hydrolase activity"/>
    <property type="evidence" value="ECO:0007669"/>
    <property type="project" value="UniProtKB-KW"/>
</dbReference>
<organism evidence="2 3">
    <name type="scientific">Soehngenia longivitae</name>
    <dbReference type="NCBI Taxonomy" id="2562294"/>
    <lineage>
        <taxon>Bacteria</taxon>
        <taxon>Bacillati</taxon>
        <taxon>Bacillota</taxon>
        <taxon>Tissierellia</taxon>
        <taxon>Tissierellales</taxon>
        <taxon>Tissierellaceae</taxon>
        <taxon>Soehngenia</taxon>
    </lineage>
</organism>
<dbReference type="OrthoDB" id="252464at2"/>
<dbReference type="InterPro" id="IPR000073">
    <property type="entry name" value="AB_hydrolase_1"/>
</dbReference>
<sequence length="293" mass="33397">MLKKIELPNGETLAYRKHGNGEKVLLLIHGNMSSSMHWDTVVERLPDDYTAYAMDMRGFGASSYNNRFNSLRDLSNDIKLFCDALKLDKFSIVAWSTGGGVAMYFAIDYPEMVEKIVLVESVGIKGYPIFKKDENNQPILGQFLTTKEEIENDPVQVLPILKAYEDKNKDFIKFVWDNTIYTFKKPDEERYQRYLDEILMQRNLVDIDYSLVHFNISHEHNGAEQGTGEVDKITQPVLVMQGENDIVVPKEMGIEMAAAIGDNAKLELLPNGGHAPMEDDLDRFMKVTLEFLA</sequence>
<dbReference type="InterPro" id="IPR050266">
    <property type="entry name" value="AB_hydrolase_sf"/>
</dbReference>
<name>A0A4Z0D3E9_9FIRM</name>